<dbReference type="Proteomes" id="UP000327493">
    <property type="component" value="Chromosome 13"/>
</dbReference>
<evidence type="ECO:0000256" key="1">
    <source>
        <dbReference type="SAM" id="MobiDB-lite"/>
    </source>
</evidence>
<feature type="region of interest" description="Disordered" evidence="1">
    <location>
        <begin position="1"/>
        <end position="46"/>
    </location>
</feature>
<protein>
    <submittedName>
        <fullName evidence="2">Uncharacterized protein</fullName>
    </submittedName>
</protein>
<dbReference type="EMBL" id="VOFY01000013">
    <property type="protein sequence ID" value="KAA8586660.1"/>
    <property type="molecule type" value="Genomic_DNA"/>
</dbReference>
<organism evidence="2 3">
    <name type="scientific">Etheostoma spectabile</name>
    <name type="common">orangethroat darter</name>
    <dbReference type="NCBI Taxonomy" id="54343"/>
    <lineage>
        <taxon>Eukaryota</taxon>
        <taxon>Metazoa</taxon>
        <taxon>Chordata</taxon>
        <taxon>Craniata</taxon>
        <taxon>Vertebrata</taxon>
        <taxon>Euteleostomi</taxon>
        <taxon>Actinopterygii</taxon>
        <taxon>Neopterygii</taxon>
        <taxon>Teleostei</taxon>
        <taxon>Neoteleostei</taxon>
        <taxon>Acanthomorphata</taxon>
        <taxon>Eupercaria</taxon>
        <taxon>Perciformes</taxon>
        <taxon>Percoidei</taxon>
        <taxon>Percidae</taxon>
        <taxon>Etheostomatinae</taxon>
        <taxon>Etheostoma</taxon>
    </lineage>
</organism>
<reference evidence="2 3" key="1">
    <citation type="submission" date="2019-08" db="EMBL/GenBank/DDBJ databases">
        <title>A chromosome-level genome assembly, high-density linkage maps, and genome scans reveal the genomic architecture of hybrid incompatibilities underlying speciation via character displacement in darters (Percidae: Etheostominae).</title>
        <authorList>
            <person name="Moran R.L."/>
            <person name="Catchen J.M."/>
            <person name="Fuller R.C."/>
        </authorList>
    </citation>
    <scope>NUCLEOTIDE SEQUENCE [LARGE SCALE GENOMIC DNA]</scope>
    <source>
        <strain evidence="2">EspeVRDwgs_2016</strain>
        <tissue evidence="2">Muscle</tissue>
    </source>
</reference>
<accession>A0A5J5D1E6</accession>
<gene>
    <name evidence="2" type="ORF">FQN60_000496</name>
</gene>
<evidence type="ECO:0000313" key="3">
    <source>
        <dbReference type="Proteomes" id="UP000327493"/>
    </source>
</evidence>
<dbReference type="AlphaFoldDB" id="A0A5J5D1E6"/>
<comment type="caution">
    <text evidence="2">The sequence shown here is derived from an EMBL/GenBank/DDBJ whole genome shotgun (WGS) entry which is preliminary data.</text>
</comment>
<keyword evidence="3" id="KW-1185">Reference proteome</keyword>
<proteinExistence type="predicted"/>
<name>A0A5J5D1E6_9PERO</name>
<evidence type="ECO:0000313" key="2">
    <source>
        <dbReference type="EMBL" id="KAA8586660.1"/>
    </source>
</evidence>
<sequence>MEKKRSGRPPVEGNRKTLDSVSSAPPFTSPFRPATGGKRLAQPELFFEKRPPPNSIVILNHREEESWHTGIIKIVVEQLFDL</sequence>